<comment type="caution">
    <text evidence="1">The sequence shown here is derived from an EMBL/GenBank/DDBJ whole genome shotgun (WGS) entry which is preliminary data.</text>
</comment>
<evidence type="ECO:0000313" key="1">
    <source>
        <dbReference type="EMBL" id="PEH44880.1"/>
    </source>
</evidence>
<accession>A0A2A7SNM1</accession>
<gene>
    <name evidence="1" type="ORF">CRM96_07600</name>
</gene>
<organism evidence="1 2">
    <name type="scientific">Enterococcus durans</name>
    <dbReference type="NCBI Taxonomy" id="53345"/>
    <lineage>
        <taxon>Bacteria</taxon>
        <taxon>Bacillati</taxon>
        <taxon>Bacillota</taxon>
        <taxon>Bacilli</taxon>
        <taxon>Lactobacillales</taxon>
        <taxon>Enterococcaceae</taxon>
        <taxon>Enterococcus</taxon>
    </lineage>
</organism>
<protein>
    <submittedName>
        <fullName evidence="1">Uncharacterized protein</fullName>
    </submittedName>
</protein>
<sequence length="123" mass="13907">MKRIFSSIIAIVFLSLTGCGNQENDYLSEKKERYVYTGEIFSISESEKSIFTIIVTNIKNIEESKDRAGDMVLKATAEKLKDGKDSIHVGDQIKFVLKDLRMTKSDPPIVFLDSLIEIARIES</sequence>
<dbReference type="AlphaFoldDB" id="A0A2A7SNM1"/>
<evidence type="ECO:0000313" key="2">
    <source>
        <dbReference type="Proteomes" id="UP000220669"/>
    </source>
</evidence>
<reference evidence="1 2" key="1">
    <citation type="submission" date="2017-09" db="EMBL/GenBank/DDBJ databases">
        <title>FDA dAtabase for Regulatory Grade micrObial Sequences (FDA-ARGOS): Supporting development and validation of Infectious Disease Dx tests.</title>
        <authorList>
            <person name="Minogue T."/>
            <person name="Wolcott M."/>
            <person name="Wasieloski L."/>
            <person name="Aguilar W."/>
            <person name="Moore D."/>
            <person name="Tallon L.J."/>
            <person name="Sadzewicz L."/>
            <person name="Ott S."/>
            <person name="Zhao X."/>
            <person name="Nagaraj S."/>
            <person name="Vavikolanu K."/>
            <person name="Aluvathingal J."/>
            <person name="Nadendla S."/>
            <person name="Sichtig H."/>
        </authorList>
    </citation>
    <scope>NUCLEOTIDE SEQUENCE [LARGE SCALE GENOMIC DNA]</scope>
    <source>
        <strain evidence="1 2">FDAARGOS_396</strain>
    </source>
</reference>
<dbReference type="Proteomes" id="UP000220669">
    <property type="component" value="Unassembled WGS sequence"/>
</dbReference>
<dbReference type="PROSITE" id="PS51257">
    <property type="entry name" value="PROKAR_LIPOPROTEIN"/>
    <property type="match status" value="1"/>
</dbReference>
<dbReference type="RefSeq" id="WP_005879855.1">
    <property type="nucleotide sequence ID" value="NZ_CABGJE010000009.1"/>
</dbReference>
<dbReference type="GeneID" id="56744197"/>
<proteinExistence type="predicted"/>
<dbReference type="EMBL" id="PDEB01000004">
    <property type="protein sequence ID" value="PEH44880.1"/>
    <property type="molecule type" value="Genomic_DNA"/>
</dbReference>
<name>A0A2A7SNM1_9ENTE</name>